<dbReference type="EMBL" id="JBHTAI010000002">
    <property type="protein sequence ID" value="MFC7147715.1"/>
    <property type="molecule type" value="Genomic_DNA"/>
</dbReference>
<dbReference type="Proteomes" id="UP001596378">
    <property type="component" value="Unassembled WGS sequence"/>
</dbReference>
<dbReference type="Pfam" id="PF03323">
    <property type="entry name" value="GerA"/>
    <property type="match status" value="1"/>
</dbReference>
<evidence type="ECO:0000313" key="5">
    <source>
        <dbReference type="EMBL" id="MFC7147715.1"/>
    </source>
</evidence>
<keyword evidence="4" id="KW-0812">Transmembrane</keyword>
<dbReference type="InterPro" id="IPR004995">
    <property type="entry name" value="Spore_Ger"/>
</dbReference>
<dbReference type="PIRSF" id="PIRSF005690">
    <property type="entry name" value="GerBA"/>
    <property type="match status" value="1"/>
</dbReference>
<feature type="transmembrane region" description="Helical" evidence="4">
    <location>
        <begin position="392"/>
        <end position="410"/>
    </location>
</feature>
<proteinExistence type="inferred from homology"/>
<comment type="similarity">
    <text evidence="1">Belongs to the GerABKA family.</text>
</comment>
<dbReference type="PANTHER" id="PTHR22550:SF5">
    <property type="entry name" value="LEUCINE ZIPPER PROTEIN 4"/>
    <property type="match status" value="1"/>
</dbReference>
<keyword evidence="2 4" id="KW-0472">Membrane</keyword>
<reference evidence="6" key="1">
    <citation type="journal article" date="2019" name="Int. J. Syst. Evol. Microbiol.">
        <title>The Global Catalogue of Microorganisms (GCM) 10K type strain sequencing project: providing services to taxonomists for standard genome sequencing and annotation.</title>
        <authorList>
            <consortium name="The Broad Institute Genomics Platform"/>
            <consortium name="The Broad Institute Genome Sequencing Center for Infectious Disease"/>
            <person name="Wu L."/>
            <person name="Ma J."/>
        </authorList>
    </citation>
    <scope>NUCLEOTIDE SEQUENCE [LARGE SCALE GENOMIC DNA]</scope>
    <source>
        <strain evidence="6">KCTC 12907</strain>
    </source>
</reference>
<dbReference type="InterPro" id="IPR050768">
    <property type="entry name" value="UPF0353/GerABKA_families"/>
</dbReference>
<gene>
    <name evidence="5" type="ORF">ACFQMJ_04115</name>
</gene>
<evidence type="ECO:0000256" key="4">
    <source>
        <dbReference type="SAM" id="Phobius"/>
    </source>
</evidence>
<dbReference type="PANTHER" id="PTHR22550">
    <property type="entry name" value="SPORE GERMINATION PROTEIN"/>
    <property type="match status" value="1"/>
</dbReference>
<evidence type="ECO:0000256" key="1">
    <source>
        <dbReference type="ARBA" id="ARBA00005278"/>
    </source>
</evidence>
<keyword evidence="6" id="KW-1185">Reference proteome</keyword>
<evidence type="ECO:0000256" key="2">
    <source>
        <dbReference type="ARBA" id="ARBA00023136"/>
    </source>
</evidence>
<name>A0ABW2F9Q1_9BACL</name>
<feature type="transmembrane region" description="Helical" evidence="4">
    <location>
        <begin position="422"/>
        <end position="444"/>
    </location>
</feature>
<accession>A0ABW2F9Q1</accession>
<comment type="caution">
    <text evidence="5">The sequence shown here is derived from an EMBL/GenBank/DDBJ whole genome shotgun (WGS) entry which is preliminary data.</text>
</comment>
<organism evidence="5 6">
    <name type="scientific">Cohnella cellulosilytica</name>
    <dbReference type="NCBI Taxonomy" id="986710"/>
    <lineage>
        <taxon>Bacteria</taxon>
        <taxon>Bacillati</taxon>
        <taxon>Bacillota</taxon>
        <taxon>Bacilli</taxon>
        <taxon>Bacillales</taxon>
        <taxon>Paenibacillaceae</taxon>
        <taxon>Cohnella</taxon>
    </lineage>
</organism>
<evidence type="ECO:0000313" key="6">
    <source>
        <dbReference type="Proteomes" id="UP001596378"/>
    </source>
</evidence>
<keyword evidence="4" id="KW-1133">Transmembrane helix</keyword>
<protein>
    <submittedName>
        <fullName evidence="5">Spore germination protein</fullName>
    </submittedName>
</protein>
<feature type="region of interest" description="Disordered" evidence="3">
    <location>
        <begin position="1"/>
        <end position="24"/>
    </location>
</feature>
<evidence type="ECO:0000256" key="3">
    <source>
        <dbReference type="SAM" id="MobiDB-lite"/>
    </source>
</evidence>
<sequence>MTRLLSGGKGRTPASGSREPAAETKIDGDRLRSMILSSADIVALSQADGHLLIYCSGMIDSRQLNQHVLPSLKILMEKSESADELAESLEETMEWYPLRTNEDAEKHLFNGYLLLYFSDSGRLYAFNISEVPQRQPEESNTEISVKGARDGFTEDIATNVALIRKRLRTNTLHHERMCIGTRSRTEVSLLYMADIIHPDLIREARRRLGKIHVDSLTSSGQLEEGMSDSSAAFFPLIDYIGRPDFAVQCLLRGRFIVLVDGSPMALIAPCNLTELLKTPEDAYLPYHFVAFERILRLAGLLIATLLPGLWIALTSYHVDQLPLPLLATITTSRAGLPFSTPLEMLLMLSMFELFREAGIRLPKAVGQTIAVLGGLIIGDAAIRAGLTSPTTLVASATTAVATFTLVNQSLSGTVSIVRLGILFMSAFLGMFGFFVSVLCLLAYMSVLESFGIPYLAPLSPLSWKELVPGLLAKPWSAVKHRPGFLHTIDDIRREGGDE</sequence>
<feature type="transmembrane region" description="Helical" evidence="4">
    <location>
        <begin position="294"/>
        <end position="316"/>
    </location>
</feature>